<feature type="domain" description="CBM21" evidence="1">
    <location>
        <begin position="38"/>
        <end position="103"/>
    </location>
</feature>
<sequence>MRGAERGEGNVYLESVGFVLADPSSPTATQTQTQTPKTPLTLTGTLLVRNVTYQKTVAVRFTLDEWHTTSEVLAKHERSLASLPSSFTAREDRRVCSPYALDNTTAFRAGEGEVPAWDRFRFEVSLEDYASSGTLAGRCRSGGIIMEDGIIGLGLGRLRGRRGSWVRVRRCISSIRGVLFSARLVRLPSCLCL</sequence>
<dbReference type="HOGENOM" id="CLU_1408855_0_0_1"/>
<dbReference type="GO" id="GO:0005979">
    <property type="term" value="P:regulation of glycogen biosynthetic process"/>
    <property type="evidence" value="ECO:0007669"/>
    <property type="project" value="TreeGrafter"/>
</dbReference>
<keyword evidence="3" id="KW-1185">Reference proteome</keyword>
<dbReference type="Pfam" id="PF03370">
    <property type="entry name" value="CBM_21"/>
    <property type="match status" value="1"/>
</dbReference>
<dbReference type="GO" id="GO:0008157">
    <property type="term" value="F:protein phosphatase 1 binding"/>
    <property type="evidence" value="ECO:0007669"/>
    <property type="project" value="TreeGrafter"/>
</dbReference>
<evidence type="ECO:0000259" key="1">
    <source>
        <dbReference type="Pfam" id="PF03370"/>
    </source>
</evidence>
<dbReference type="PANTHER" id="PTHR12307:SF36">
    <property type="entry name" value="GLYCOGEN-BINDING SUBUNIT 76A"/>
    <property type="match status" value="1"/>
</dbReference>
<organism evidence="2 3">
    <name type="scientific">Galerina marginata (strain CBS 339.88)</name>
    <dbReference type="NCBI Taxonomy" id="685588"/>
    <lineage>
        <taxon>Eukaryota</taxon>
        <taxon>Fungi</taxon>
        <taxon>Dikarya</taxon>
        <taxon>Basidiomycota</taxon>
        <taxon>Agaricomycotina</taxon>
        <taxon>Agaricomycetes</taxon>
        <taxon>Agaricomycetidae</taxon>
        <taxon>Agaricales</taxon>
        <taxon>Agaricineae</taxon>
        <taxon>Strophariaceae</taxon>
        <taxon>Galerina</taxon>
    </lineage>
</organism>
<dbReference type="PANTHER" id="PTHR12307">
    <property type="entry name" value="PROTEIN PHOSPHATASE 1 REGULATORY SUBUNIT"/>
    <property type="match status" value="1"/>
</dbReference>
<name>A0A067U1B6_GALM3</name>
<proteinExistence type="predicted"/>
<dbReference type="OrthoDB" id="1881at2759"/>
<dbReference type="InterPro" id="IPR050782">
    <property type="entry name" value="PP1_regulatory_subunit_3"/>
</dbReference>
<evidence type="ECO:0000313" key="2">
    <source>
        <dbReference type="EMBL" id="KDR86069.1"/>
    </source>
</evidence>
<dbReference type="GO" id="GO:0000164">
    <property type="term" value="C:protein phosphatase type 1 complex"/>
    <property type="evidence" value="ECO:0007669"/>
    <property type="project" value="TreeGrafter"/>
</dbReference>
<dbReference type="AlphaFoldDB" id="A0A067U1B6"/>
<accession>A0A067U1B6</accession>
<dbReference type="Proteomes" id="UP000027222">
    <property type="component" value="Unassembled WGS sequence"/>
</dbReference>
<gene>
    <name evidence="2" type="ORF">GALMADRAFT_401101</name>
</gene>
<dbReference type="InterPro" id="IPR005036">
    <property type="entry name" value="CBM21_dom"/>
</dbReference>
<reference evidence="3" key="1">
    <citation type="journal article" date="2014" name="Proc. Natl. Acad. Sci. U.S.A.">
        <title>Extensive sampling of basidiomycete genomes demonstrates inadequacy of the white-rot/brown-rot paradigm for wood decay fungi.</title>
        <authorList>
            <person name="Riley R."/>
            <person name="Salamov A.A."/>
            <person name="Brown D.W."/>
            <person name="Nagy L.G."/>
            <person name="Floudas D."/>
            <person name="Held B.W."/>
            <person name="Levasseur A."/>
            <person name="Lombard V."/>
            <person name="Morin E."/>
            <person name="Otillar R."/>
            <person name="Lindquist E.A."/>
            <person name="Sun H."/>
            <person name="LaButti K.M."/>
            <person name="Schmutz J."/>
            <person name="Jabbour D."/>
            <person name="Luo H."/>
            <person name="Baker S.E."/>
            <person name="Pisabarro A.G."/>
            <person name="Walton J.D."/>
            <person name="Blanchette R.A."/>
            <person name="Henrissat B."/>
            <person name="Martin F."/>
            <person name="Cullen D."/>
            <person name="Hibbett D.S."/>
            <person name="Grigoriev I.V."/>
        </authorList>
    </citation>
    <scope>NUCLEOTIDE SEQUENCE [LARGE SCALE GENOMIC DNA]</scope>
    <source>
        <strain evidence="3">CBS 339.88</strain>
    </source>
</reference>
<dbReference type="InterPro" id="IPR038175">
    <property type="entry name" value="CBM21_dom_sf"/>
</dbReference>
<dbReference type="EMBL" id="KL142367">
    <property type="protein sequence ID" value="KDR86069.1"/>
    <property type="molecule type" value="Genomic_DNA"/>
</dbReference>
<dbReference type="STRING" id="685588.A0A067U1B6"/>
<dbReference type="GO" id="GO:2001069">
    <property type="term" value="F:glycogen binding"/>
    <property type="evidence" value="ECO:0007669"/>
    <property type="project" value="TreeGrafter"/>
</dbReference>
<dbReference type="Gene3D" id="2.60.40.2440">
    <property type="entry name" value="Carbohydrate binding type-21 domain"/>
    <property type="match status" value="1"/>
</dbReference>
<evidence type="ECO:0000313" key="3">
    <source>
        <dbReference type="Proteomes" id="UP000027222"/>
    </source>
</evidence>
<protein>
    <recommendedName>
        <fullName evidence="1">CBM21 domain-containing protein</fullName>
    </recommendedName>
</protein>